<feature type="transmembrane region" description="Helical" evidence="1">
    <location>
        <begin position="37"/>
        <end position="59"/>
    </location>
</feature>
<dbReference type="STRING" id="1850252.LPB136_02215"/>
<accession>A0A1L3JGQ6</accession>
<keyword evidence="1" id="KW-0812">Transmembrane</keyword>
<feature type="transmembrane region" description="Helical" evidence="1">
    <location>
        <begin position="65"/>
        <end position="83"/>
    </location>
</feature>
<keyword evidence="3" id="KW-1185">Reference proteome</keyword>
<name>A0A1L3JGQ6_9FLAO</name>
<dbReference type="AlphaFoldDB" id="A0A1L3JGQ6"/>
<protein>
    <submittedName>
        <fullName evidence="2">Uncharacterized protein</fullName>
    </submittedName>
</protein>
<keyword evidence="1" id="KW-1133">Transmembrane helix</keyword>
<dbReference type="KEGG" id="ten:LPB136_02215"/>
<reference evidence="2 3" key="1">
    <citation type="submission" date="2016-11" db="EMBL/GenBank/DDBJ databases">
        <title>Tenacibaculum sp. LPB0136, isolated from marine environment.</title>
        <authorList>
            <person name="Kim E."/>
            <person name="Yi H."/>
        </authorList>
    </citation>
    <scope>NUCLEOTIDE SEQUENCE [LARGE SCALE GENOMIC DNA]</scope>
    <source>
        <strain evidence="2 3">LPB0136</strain>
    </source>
</reference>
<keyword evidence="1" id="KW-0472">Membrane</keyword>
<dbReference type="EMBL" id="CP018155">
    <property type="protein sequence ID" value="APG64253.1"/>
    <property type="molecule type" value="Genomic_DNA"/>
</dbReference>
<evidence type="ECO:0000256" key="1">
    <source>
        <dbReference type="SAM" id="Phobius"/>
    </source>
</evidence>
<organism evidence="2 3">
    <name type="scientific">Tenacibaculum todarodis</name>
    <dbReference type="NCBI Taxonomy" id="1850252"/>
    <lineage>
        <taxon>Bacteria</taxon>
        <taxon>Pseudomonadati</taxon>
        <taxon>Bacteroidota</taxon>
        <taxon>Flavobacteriia</taxon>
        <taxon>Flavobacteriales</taxon>
        <taxon>Flavobacteriaceae</taxon>
        <taxon>Tenacibaculum</taxon>
    </lineage>
</organism>
<proteinExistence type="predicted"/>
<gene>
    <name evidence="2" type="ORF">LPB136_02215</name>
</gene>
<dbReference type="RefSeq" id="WP_072554577.1">
    <property type="nucleotide sequence ID" value="NZ_CP018155.1"/>
</dbReference>
<dbReference type="OrthoDB" id="1189796at2"/>
<dbReference type="Proteomes" id="UP000181898">
    <property type="component" value="Chromosome"/>
</dbReference>
<sequence length="114" mass="12568">MNTQAIHTSSLQRKKSITILPIKWVNDFIEKEKTNGLGITLAYIMIGTGVGSITAALSVHNTVNLFILMTSVSLAMATNAAVISQQSFKFTTWMFVISMKINAILLIYQIANLF</sequence>
<feature type="transmembrane region" description="Helical" evidence="1">
    <location>
        <begin position="90"/>
        <end position="111"/>
    </location>
</feature>
<evidence type="ECO:0000313" key="3">
    <source>
        <dbReference type="Proteomes" id="UP000181898"/>
    </source>
</evidence>
<evidence type="ECO:0000313" key="2">
    <source>
        <dbReference type="EMBL" id="APG64253.1"/>
    </source>
</evidence>